<dbReference type="GO" id="GO:0046872">
    <property type="term" value="F:metal ion binding"/>
    <property type="evidence" value="ECO:0007669"/>
    <property type="project" value="UniProtKB-KW"/>
</dbReference>
<keyword evidence="11" id="KW-1185">Reference proteome</keyword>
<dbReference type="InterPro" id="IPR019791">
    <property type="entry name" value="Haem_peroxidase_animal"/>
</dbReference>
<evidence type="ECO:0000256" key="5">
    <source>
        <dbReference type="ARBA" id="ARBA00022729"/>
    </source>
</evidence>
<keyword evidence="7" id="KW-0325">Glycoprotein</keyword>
<evidence type="ECO:0000313" key="10">
    <source>
        <dbReference type="EMBL" id="CAH0385310.1"/>
    </source>
</evidence>
<accession>A0A9P0A5Z8</accession>
<evidence type="ECO:0000256" key="7">
    <source>
        <dbReference type="ARBA" id="ARBA00023180"/>
    </source>
</evidence>
<evidence type="ECO:0000313" key="11">
    <source>
        <dbReference type="Proteomes" id="UP001152759"/>
    </source>
</evidence>
<evidence type="ECO:0000256" key="4">
    <source>
        <dbReference type="ARBA" id="ARBA00022617"/>
    </source>
</evidence>
<evidence type="ECO:0000256" key="2">
    <source>
        <dbReference type="ARBA" id="ARBA00022525"/>
    </source>
</evidence>
<keyword evidence="3" id="KW-0575">Peroxidase</keyword>
<evidence type="ECO:0000256" key="1">
    <source>
        <dbReference type="ARBA" id="ARBA00004613"/>
    </source>
</evidence>
<keyword evidence="8" id="KW-0479">Metal-binding</keyword>
<dbReference type="InterPro" id="IPR037120">
    <property type="entry name" value="Haem_peroxidase_sf_animal"/>
</dbReference>
<evidence type="ECO:0000256" key="6">
    <source>
        <dbReference type="ARBA" id="ARBA00023004"/>
    </source>
</evidence>
<proteinExistence type="predicted"/>
<name>A0A9P0A5Z8_BEMTA</name>
<feature type="signal peptide" evidence="9">
    <location>
        <begin position="1"/>
        <end position="19"/>
    </location>
</feature>
<keyword evidence="3" id="KW-0560">Oxidoreductase</keyword>
<reference evidence="10" key="1">
    <citation type="submission" date="2021-12" db="EMBL/GenBank/DDBJ databases">
        <authorList>
            <person name="King R."/>
        </authorList>
    </citation>
    <scope>NUCLEOTIDE SEQUENCE</scope>
</reference>
<dbReference type="GO" id="GO:0022412">
    <property type="term" value="P:cellular process involved in reproduction in multicellular organism"/>
    <property type="evidence" value="ECO:0007669"/>
    <property type="project" value="UniProtKB-ARBA"/>
</dbReference>
<dbReference type="InterPro" id="IPR010255">
    <property type="entry name" value="Haem_peroxidase_sf"/>
</dbReference>
<keyword evidence="6 8" id="KW-0408">Iron</keyword>
<evidence type="ECO:0000256" key="3">
    <source>
        <dbReference type="ARBA" id="ARBA00022559"/>
    </source>
</evidence>
<dbReference type="PANTHER" id="PTHR11475">
    <property type="entry name" value="OXIDASE/PEROXIDASE"/>
    <property type="match status" value="1"/>
</dbReference>
<sequence length="872" mass="97224">MSPYLGLVALALSAFRVRAQLFPEQLQQQEIQAQQSGLQGDLQKVTFLLATNRDPAAQAALEQQQNELLQRLRDMQIQQVALQNAIKWKLDLGFSPNMSAPTPGPAPTIVVPLDGSGTVSAECTTRRGRPGVCKALVKCVTHYLEVSELRSQPCALSPTEWGVCCPRRPDDGRVPTKTGILEPPPPPKVEIPPLTTSDLRQAAKAAVTKVRDRLTLQSSLLNNRILVEPGSPTASHQELFPTTNATLEQGQKAQKTIEASVSLSKDFNLSPDQSTFALPQFSILNTVIADACPEKLQCPRLKYRSIDGVCNNLVNGHWGRVGTAYQRVLPPKYTDGITSPRSNGIDGRELPSARLVSSIVAQDADVPDANHTLMVMQWGQFLDHDLTHTPISRGQGGSGIACCRGGKVIDKRLRHPDCFPIGIPRNDPVFAQFGETCMEFVRSLPAARPECNFGPREQMNQISGYLDASMIYGSTFDTQQRLRLFRGGRLRAQVVRGKELLPDNPSECSSSQRLSCFQAGDGRVNEQIELALMHTIWMREHNRVAEELFNMHPDWSDEALFEESRRIVIAELQHITYNEFLPIVLGRAYVEKFRLTPREVGHTHNYDPNLNGGITNVFAAAAFRFGHSQIQGNFHGYGKFGHIRENFQLSKQHFQPFVLYADGAIDDFVRGLSFQSSQKFDRFFTREVTDHLFQGNQRFGLDLVAFNIQRGRDHGLQPYNQWREVCGLRRLRNWNDAESVMDSQTIGRLANVYGSIDDVDLYIGAVSENPLPGAILGPTFVCLVGDQFARLRAGDRFFYEEGGDLSSFSTAQLNEIRKTSLARVLCDNSDDIVLMQPLAFWKPSYLNKRVPCNSPNIPAMNLRAWQNEVAAA</sequence>
<protein>
    <recommendedName>
        <fullName evidence="12">Chorion peroxidase</fullName>
    </recommendedName>
</protein>
<dbReference type="PANTHER" id="PTHR11475:SF4">
    <property type="entry name" value="CHORION PEROXIDASE"/>
    <property type="match status" value="1"/>
</dbReference>
<keyword evidence="5 9" id="KW-0732">Signal</keyword>
<evidence type="ECO:0000256" key="8">
    <source>
        <dbReference type="PIRSR" id="PIRSR619791-2"/>
    </source>
</evidence>
<dbReference type="Gene3D" id="1.10.640.10">
    <property type="entry name" value="Haem peroxidase domain superfamily, animal type"/>
    <property type="match status" value="1"/>
</dbReference>
<dbReference type="GO" id="GO:0004601">
    <property type="term" value="F:peroxidase activity"/>
    <property type="evidence" value="ECO:0007669"/>
    <property type="project" value="UniProtKB-KW"/>
</dbReference>
<dbReference type="FunFam" id="1.10.640.10:FF:000003">
    <property type="entry name" value="chorion peroxidase"/>
    <property type="match status" value="1"/>
</dbReference>
<dbReference type="GO" id="GO:0006979">
    <property type="term" value="P:response to oxidative stress"/>
    <property type="evidence" value="ECO:0007669"/>
    <property type="project" value="InterPro"/>
</dbReference>
<dbReference type="AlphaFoldDB" id="A0A9P0A5Z8"/>
<dbReference type="CDD" id="cd09823">
    <property type="entry name" value="peroxinectin_like"/>
    <property type="match status" value="1"/>
</dbReference>
<dbReference type="EMBL" id="OU963863">
    <property type="protein sequence ID" value="CAH0385310.1"/>
    <property type="molecule type" value="Genomic_DNA"/>
</dbReference>
<evidence type="ECO:0000256" key="9">
    <source>
        <dbReference type="SAM" id="SignalP"/>
    </source>
</evidence>
<dbReference type="GO" id="GO:0020037">
    <property type="term" value="F:heme binding"/>
    <property type="evidence" value="ECO:0007669"/>
    <property type="project" value="InterPro"/>
</dbReference>
<keyword evidence="4 8" id="KW-0349">Heme</keyword>
<comment type="subcellular location">
    <subcellularLocation>
        <location evidence="1">Secreted</location>
    </subcellularLocation>
</comment>
<dbReference type="PROSITE" id="PS50292">
    <property type="entry name" value="PEROXIDASE_3"/>
    <property type="match status" value="1"/>
</dbReference>
<dbReference type="GO" id="GO:0005576">
    <property type="term" value="C:extracellular region"/>
    <property type="evidence" value="ECO:0007669"/>
    <property type="project" value="UniProtKB-SubCell"/>
</dbReference>
<evidence type="ECO:0008006" key="12">
    <source>
        <dbReference type="Google" id="ProtNLM"/>
    </source>
</evidence>
<dbReference type="Pfam" id="PF03098">
    <property type="entry name" value="An_peroxidase"/>
    <property type="match status" value="1"/>
</dbReference>
<keyword evidence="2" id="KW-0964">Secreted</keyword>
<dbReference type="PRINTS" id="PR00457">
    <property type="entry name" value="ANPEROXIDASE"/>
</dbReference>
<feature type="chain" id="PRO_5040168502" description="Chorion peroxidase" evidence="9">
    <location>
        <begin position="20"/>
        <end position="872"/>
    </location>
</feature>
<gene>
    <name evidence="10" type="ORF">BEMITA_LOCUS4550</name>
</gene>
<feature type="binding site" description="axial binding residue" evidence="8">
    <location>
        <position position="627"/>
    </location>
    <ligand>
        <name>heme b</name>
        <dbReference type="ChEBI" id="CHEBI:60344"/>
    </ligand>
    <ligandPart>
        <name>Fe</name>
        <dbReference type="ChEBI" id="CHEBI:18248"/>
    </ligandPart>
</feature>
<organism evidence="10 11">
    <name type="scientific">Bemisia tabaci</name>
    <name type="common">Sweetpotato whitefly</name>
    <name type="synonym">Aleurodes tabaci</name>
    <dbReference type="NCBI Taxonomy" id="7038"/>
    <lineage>
        <taxon>Eukaryota</taxon>
        <taxon>Metazoa</taxon>
        <taxon>Ecdysozoa</taxon>
        <taxon>Arthropoda</taxon>
        <taxon>Hexapoda</taxon>
        <taxon>Insecta</taxon>
        <taxon>Pterygota</taxon>
        <taxon>Neoptera</taxon>
        <taxon>Paraneoptera</taxon>
        <taxon>Hemiptera</taxon>
        <taxon>Sternorrhyncha</taxon>
        <taxon>Aleyrodoidea</taxon>
        <taxon>Aleyrodidae</taxon>
        <taxon>Aleyrodinae</taxon>
        <taxon>Bemisia</taxon>
    </lineage>
</organism>
<dbReference type="Proteomes" id="UP001152759">
    <property type="component" value="Chromosome 2"/>
</dbReference>
<dbReference type="SUPFAM" id="SSF48113">
    <property type="entry name" value="Heme-dependent peroxidases"/>
    <property type="match status" value="1"/>
</dbReference>